<dbReference type="Gene3D" id="3.40.630.30">
    <property type="match status" value="1"/>
</dbReference>
<dbReference type="InterPro" id="IPR016181">
    <property type="entry name" value="Acyl_CoA_acyltransferase"/>
</dbReference>
<dbReference type="SUPFAM" id="SSF55729">
    <property type="entry name" value="Acyl-CoA N-acyltransferases (Nat)"/>
    <property type="match status" value="1"/>
</dbReference>
<sequence length="188" mass="20203">MSRDRYLIRPARPCDLPALADVERSAAVTYFAALGSSRGIADTTPPAMLEKCHAAGLLWVAADPQDAPVGFLAAQAIDGALFVKEMSVAREHQRAGLGRQLMRAAEDHAQETGYAAVTLTTDRLIPFNGPFYATLGFAEVPVAEASPGLRRIIAEEIAGGFDPERRIVMIKPLAAMQGSAVPLYRERV</sequence>
<dbReference type="GO" id="GO:0016747">
    <property type="term" value="F:acyltransferase activity, transferring groups other than amino-acyl groups"/>
    <property type="evidence" value="ECO:0007669"/>
    <property type="project" value="InterPro"/>
</dbReference>
<evidence type="ECO:0000256" key="2">
    <source>
        <dbReference type="ARBA" id="ARBA00023315"/>
    </source>
</evidence>
<gene>
    <name evidence="4" type="ORF">FHR70_000531</name>
</gene>
<feature type="domain" description="N-acetyltransferase" evidence="3">
    <location>
        <begin position="6"/>
        <end position="174"/>
    </location>
</feature>
<protein>
    <submittedName>
        <fullName evidence="4">GNAT superfamily N-acetyltransferase</fullName>
    </submittedName>
</protein>
<dbReference type="EMBL" id="JACHWB010000001">
    <property type="protein sequence ID" value="MBB3017491.1"/>
    <property type="molecule type" value="Genomic_DNA"/>
</dbReference>
<dbReference type="PANTHER" id="PTHR43800">
    <property type="entry name" value="PEPTIDYL-LYSINE N-ACETYLTRANSFERASE YJAB"/>
    <property type="match status" value="1"/>
</dbReference>
<dbReference type="RefSeq" id="WP_183446839.1">
    <property type="nucleotide sequence ID" value="NZ_JACHWB010000001.1"/>
</dbReference>
<comment type="caution">
    <text evidence="4">The sequence shown here is derived from an EMBL/GenBank/DDBJ whole genome shotgun (WGS) entry which is preliminary data.</text>
</comment>
<name>A0A7W4VIP1_9HYPH</name>
<keyword evidence="5" id="KW-1185">Reference proteome</keyword>
<evidence type="ECO:0000259" key="3">
    <source>
        <dbReference type="PROSITE" id="PS51186"/>
    </source>
</evidence>
<dbReference type="Pfam" id="PF13508">
    <property type="entry name" value="Acetyltransf_7"/>
    <property type="match status" value="1"/>
</dbReference>
<reference evidence="4 5" key="1">
    <citation type="submission" date="2020-08" db="EMBL/GenBank/DDBJ databases">
        <title>The Agave Microbiome: Exploring the role of microbial communities in plant adaptations to desert environments.</title>
        <authorList>
            <person name="Partida-Martinez L.P."/>
        </authorList>
    </citation>
    <scope>NUCLEOTIDE SEQUENCE [LARGE SCALE GENOMIC DNA]</scope>
    <source>
        <strain evidence="4 5">AT3.9</strain>
    </source>
</reference>
<dbReference type="InterPro" id="IPR000182">
    <property type="entry name" value="GNAT_dom"/>
</dbReference>
<dbReference type="PANTHER" id="PTHR43800:SF1">
    <property type="entry name" value="PEPTIDYL-LYSINE N-ACETYLTRANSFERASE YJAB"/>
    <property type="match status" value="1"/>
</dbReference>
<dbReference type="CDD" id="cd04301">
    <property type="entry name" value="NAT_SF"/>
    <property type="match status" value="1"/>
</dbReference>
<evidence type="ECO:0000256" key="1">
    <source>
        <dbReference type="ARBA" id="ARBA00022679"/>
    </source>
</evidence>
<dbReference type="PROSITE" id="PS51186">
    <property type="entry name" value="GNAT"/>
    <property type="match status" value="1"/>
</dbReference>
<dbReference type="AlphaFoldDB" id="A0A7W4VIP1"/>
<organism evidence="4 5">
    <name type="scientific">Microvirga lupini</name>
    <dbReference type="NCBI Taxonomy" id="420324"/>
    <lineage>
        <taxon>Bacteria</taxon>
        <taxon>Pseudomonadati</taxon>
        <taxon>Pseudomonadota</taxon>
        <taxon>Alphaproteobacteria</taxon>
        <taxon>Hyphomicrobiales</taxon>
        <taxon>Methylobacteriaceae</taxon>
        <taxon>Microvirga</taxon>
    </lineage>
</organism>
<proteinExistence type="predicted"/>
<keyword evidence="2" id="KW-0012">Acyltransferase</keyword>
<evidence type="ECO:0000313" key="4">
    <source>
        <dbReference type="EMBL" id="MBB3017491.1"/>
    </source>
</evidence>
<dbReference type="Proteomes" id="UP000532010">
    <property type="component" value="Unassembled WGS sequence"/>
</dbReference>
<evidence type="ECO:0000313" key="5">
    <source>
        <dbReference type="Proteomes" id="UP000532010"/>
    </source>
</evidence>
<accession>A0A7W4VIP1</accession>
<keyword evidence="1 4" id="KW-0808">Transferase</keyword>